<keyword evidence="2" id="KW-1003">Cell membrane</keyword>
<evidence type="ECO:0000313" key="7">
    <source>
        <dbReference type="EMBL" id="CAB4743452.1"/>
    </source>
</evidence>
<gene>
    <name evidence="7" type="ORF">UFOPK2761_01489</name>
</gene>
<dbReference type="GO" id="GO:0005886">
    <property type="term" value="C:plasma membrane"/>
    <property type="evidence" value="ECO:0007669"/>
    <property type="project" value="UniProtKB-SubCell"/>
</dbReference>
<feature type="transmembrane region" description="Helical" evidence="6">
    <location>
        <begin position="20"/>
        <end position="40"/>
    </location>
</feature>
<feature type="transmembrane region" description="Helical" evidence="6">
    <location>
        <begin position="374"/>
        <end position="398"/>
    </location>
</feature>
<protein>
    <submittedName>
        <fullName evidence="7">Unannotated protein</fullName>
    </submittedName>
</protein>
<feature type="transmembrane region" description="Helical" evidence="6">
    <location>
        <begin position="128"/>
        <end position="152"/>
    </location>
</feature>
<name>A0A6J6T855_9ZZZZ</name>
<evidence type="ECO:0000256" key="4">
    <source>
        <dbReference type="ARBA" id="ARBA00022989"/>
    </source>
</evidence>
<feature type="transmembrane region" description="Helical" evidence="6">
    <location>
        <begin position="52"/>
        <end position="77"/>
    </location>
</feature>
<dbReference type="AlphaFoldDB" id="A0A6J6T855"/>
<feature type="transmembrane region" description="Helical" evidence="6">
    <location>
        <begin position="404"/>
        <end position="426"/>
    </location>
</feature>
<keyword evidence="3 6" id="KW-0812">Transmembrane</keyword>
<reference evidence="7" key="1">
    <citation type="submission" date="2020-05" db="EMBL/GenBank/DDBJ databases">
        <authorList>
            <person name="Chiriac C."/>
            <person name="Salcher M."/>
            <person name="Ghai R."/>
            <person name="Kavagutti S V."/>
        </authorList>
    </citation>
    <scope>NUCLEOTIDE SEQUENCE</scope>
</reference>
<feature type="transmembrane region" description="Helical" evidence="6">
    <location>
        <begin position="343"/>
        <end position="362"/>
    </location>
</feature>
<accession>A0A6J6T855</accession>
<evidence type="ECO:0000256" key="6">
    <source>
        <dbReference type="SAM" id="Phobius"/>
    </source>
</evidence>
<proteinExistence type="predicted"/>
<evidence type="ECO:0000256" key="5">
    <source>
        <dbReference type="ARBA" id="ARBA00023136"/>
    </source>
</evidence>
<dbReference type="Pfam" id="PF01943">
    <property type="entry name" value="Polysacc_synt"/>
    <property type="match status" value="1"/>
</dbReference>
<dbReference type="PANTHER" id="PTHR30250:SF11">
    <property type="entry name" value="O-ANTIGEN TRANSPORTER-RELATED"/>
    <property type="match status" value="1"/>
</dbReference>
<feature type="transmembrane region" description="Helical" evidence="6">
    <location>
        <begin position="89"/>
        <end position="116"/>
    </location>
</feature>
<dbReference type="EMBL" id="CAEZYQ010000010">
    <property type="protein sequence ID" value="CAB4743452.1"/>
    <property type="molecule type" value="Genomic_DNA"/>
</dbReference>
<keyword evidence="4 6" id="KW-1133">Transmembrane helix</keyword>
<sequence length="438" mass="45473">MAESRAVTRRRTASPLVSAFLALASSHVVRTLAGFVFWVLVARLSPAVEVGVAGAVVATVTLLSRFTSLGLGSFLMAELPRLEAAPARRLVRVGTGAVVAVTTPVALLWCGAALLLDPGAGSSAGAAVASLAVAVLLVATTVATTVTSVWDYAALGLRRPGAQLTRNLVAAFGRFPLLLAWSLLGDVDAAAILTCWFVPLLASGLVLAVQVRLAQGRRSAADSSRDLLLAHWRTSLGHWLLDVALAAGPLLVPVVAAAALAPRENAFFTMAWMAASVVFVAPFALATSLFADAAQHGPDAFAARCRRVLPVGLGLVLAGCVGTWVVGPLFFRVFGEEYVDASLPVMSVLVLGGFWMVVKDLLLDWYRLGRRFALATGVALTATVLDVAGALVGGFVLGDGRGVAVGWVGASALQLLLASPLVLGFVRRMLAARPEADR</sequence>
<dbReference type="InterPro" id="IPR050833">
    <property type="entry name" value="Poly_Biosynth_Transport"/>
</dbReference>
<evidence type="ECO:0000256" key="2">
    <source>
        <dbReference type="ARBA" id="ARBA00022475"/>
    </source>
</evidence>
<organism evidence="7">
    <name type="scientific">freshwater metagenome</name>
    <dbReference type="NCBI Taxonomy" id="449393"/>
    <lineage>
        <taxon>unclassified sequences</taxon>
        <taxon>metagenomes</taxon>
        <taxon>ecological metagenomes</taxon>
    </lineage>
</organism>
<dbReference type="InterPro" id="IPR002797">
    <property type="entry name" value="Polysacc_synth"/>
</dbReference>
<comment type="subcellular location">
    <subcellularLocation>
        <location evidence="1">Cell membrane</location>
        <topology evidence="1">Multi-pass membrane protein</topology>
    </subcellularLocation>
</comment>
<evidence type="ECO:0000256" key="1">
    <source>
        <dbReference type="ARBA" id="ARBA00004651"/>
    </source>
</evidence>
<feature type="transmembrane region" description="Helical" evidence="6">
    <location>
        <begin position="239"/>
        <end position="261"/>
    </location>
</feature>
<keyword evidence="5 6" id="KW-0472">Membrane</keyword>
<feature type="transmembrane region" description="Helical" evidence="6">
    <location>
        <begin position="267"/>
        <end position="290"/>
    </location>
</feature>
<feature type="transmembrane region" description="Helical" evidence="6">
    <location>
        <begin position="190"/>
        <end position="209"/>
    </location>
</feature>
<evidence type="ECO:0000256" key="3">
    <source>
        <dbReference type="ARBA" id="ARBA00022692"/>
    </source>
</evidence>
<feature type="transmembrane region" description="Helical" evidence="6">
    <location>
        <begin position="311"/>
        <end position="331"/>
    </location>
</feature>
<dbReference type="PANTHER" id="PTHR30250">
    <property type="entry name" value="PST FAMILY PREDICTED COLANIC ACID TRANSPORTER"/>
    <property type="match status" value="1"/>
</dbReference>
<feature type="transmembrane region" description="Helical" evidence="6">
    <location>
        <begin position="164"/>
        <end position="184"/>
    </location>
</feature>